<organism evidence="1 2">
    <name type="scientific">Panagrolaimus sp. ES5</name>
    <dbReference type="NCBI Taxonomy" id="591445"/>
    <lineage>
        <taxon>Eukaryota</taxon>
        <taxon>Metazoa</taxon>
        <taxon>Ecdysozoa</taxon>
        <taxon>Nematoda</taxon>
        <taxon>Chromadorea</taxon>
        <taxon>Rhabditida</taxon>
        <taxon>Tylenchina</taxon>
        <taxon>Panagrolaimomorpha</taxon>
        <taxon>Panagrolaimoidea</taxon>
        <taxon>Panagrolaimidae</taxon>
        <taxon>Panagrolaimus</taxon>
    </lineage>
</organism>
<accession>A0AC34F6U7</accession>
<dbReference type="WBParaSite" id="ES5_v2.g12842.t1">
    <property type="protein sequence ID" value="ES5_v2.g12842.t1"/>
    <property type="gene ID" value="ES5_v2.g12842"/>
</dbReference>
<reference evidence="2" key="1">
    <citation type="submission" date="2022-11" db="UniProtKB">
        <authorList>
            <consortium name="WormBaseParasite"/>
        </authorList>
    </citation>
    <scope>IDENTIFICATION</scope>
</reference>
<sequence length="80" mass="9876">MFMYKNYFMNYCFTNVFFHQTLIQQIKIILKPYKCRLFLDFHKKILWLRCFQNGLSYQISKIFSKQIQVKCFCSTKLILP</sequence>
<protein>
    <submittedName>
        <fullName evidence="2">Ovule protein</fullName>
    </submittedName>
</protein>
<dbReference type="Proteomes" id="UP000887579">
    <property type="component" value="Unplaced"/>
</dbReference>
<evidence type="ECO:0000313" key="1">
    <source>
        <dbReference type="Proteomes" id="UP000887579"/>
    </source>
</evidence>
<proteinExistence type="predicted"/>
<name>A0AC34F6U7_9BILA</name>
<evidence type="ECO:0000313" key="2">
    <source>
        <dbReference type="WBParaSite" id="ES5_v2.g12842.t1"/>
    </source>
</evidence>